<organism evidence="1 2">
    <name type="scientific">Pisum sativum</name>
    <name type="common">Garden pea</name>
    <name type="synonym">Lathyrus oleraceus</name>
    <dbReference type="NCBI Taxonomy" id="3888"/>
    <lineage>
        <taxon>Eukaryota</taxon>
        <taxon>Viridiplantae</taxon>
        <taxon>Streptophyta</taxon>
        <taxon>Embryophyta</taxon>
        <taxon>Tracheophyta</taxon>
        <taxon>Spermatophyta</taxon>
        <taxon>Magnoliopsida</taxon>
        <taxon>eudicotyledons</taxon>
        <taxon>Gunneridae</taxon>
        <taxon>Pentapetalae</taxon>
        <taxon>rosids</taxon>
        <taxon>fabids</taxon>
        <taxon>Fabales</taxon>
        <taxon>Fabaceae</taxon>
        <taxon>Papilionoideae</taxon>
        <taxon>50 kb inversion clade</taxon>
        <taxon>NPAAA clade</taxon>
        <taxon>Hologalegina</taxon>
        <taxon>IRL clade</taxon>
        <taxon>Fabeae</taxon>
        <taxon>Lathyrus</taxon>
    </lineage>
</organism>
<evidence type="ECO:0000313" key="1">
    <source>
        <dbReference type="EMBL" id="KAI5385354.1"/>
    </source>
</evidence>
<evidence type="ECO:0000313" key="2">
    <source>
        <dbReference type="Proteomes" id="UP001058974"/>
    </source>
</evidence>
<dbReference type="Proteomes" id="UP001058974">
    <property type="component" value="Chromosome 7"/>
</dbReference>
<dbReference type="EMBL" id="JAMSHJ010000007">
    <property type="protein sequence ID" value="KAI5385354.1"/>
    <property type="molecule type" value="Genomic_DNA"/>
</dbReference>
<proteinExistence type="predicted"/>
<protein>
    <submittedName>
        <fullName evidence="1">Uncharacterized protein</fullName>
    </submittedName>
</protein>
<gene>
    <name evidence="1" type="ORF">KIW84_072087</name>
</gene>
<dbReference type="Gramene" id="Psat07G0208700-T1">
    <property type="protein sequence ID" value="KAI5385354.1"/>
    <property type="gene ID" value="KIW84_072087"/>
</dbReference>
<accession>A0A9D4VM18</accession>
<keyword evidence="2" id="KW-1185">Reference proteome</keyword>
<dbReference type="AlphaFoldDB" id="A0A9D4VM18"/>
<comment type="caution">
    <text evidence="1">The sequence shown here is derived from an EMBL/GenBank/DDBJ whole genome shotgun (WGS) entry which is preliminary data.</text>
</comment>
<sequence length="153" mass="17350">MQIRKARHDLLQAQDNLQHNLFDTQAIKHVKYCTNRVVYLNQLEETILMPKAIVTWLKLGDNNNSYFHAFVKEKNKQKGMYTMTSLNGIEVTTVRNGKTLSRDLAQQLIGPVEGEEIWNALTSIGNNKAPGGLNIVSLSAWNKATISKLLWNI</sequence>
<name>A0A9D4VM18_PEA</name>
<reference evidence="1 2" key="1">
    <citation type="journal article" date="2022" name="Nat. Genet.">
        <title>Improved pea reference genome and pan-genome highlight genomic features and evolutionary characteristics.</title>
        <authorList>
            <person name="Yang T."/>
            <person name="Liu R."/>
            <person name="Luo Y."/>
            <person name="Hu S."/>
            <person name="Wang D."/>
            <person name="Wang C."/>
            <person name="Pandey M.K."/>
            <person name="Ge S."/>
            <person name="Xu Q."/>
            <person name="Li N."/>
            <person name="Li G."/>
            <person name="Huang Y."/>
            <person name="Saxena R.K."/>
            <person name="Ji Y."/>
            <person name="Li M."/>
            <person name="Yan X."/>
            <person name="He Y."/>
            <person name="Liu Y."/>
            <person name="Wang X."/>
            <person name="Xiang C."/>
            <person name="Varshney R.K."/>
            <person name="Ding H."/>
            <person name="Gao S."/>
            <person name="Zong X."/>
        </authorList>
    </citation>
    <scope>NUCLEOTIDE SEQUENCE [LARGE SCALE GENOMIC DNA]</scope>
    <source>
        <strain evidence="1 2">cv. Zhongwan 6</strain>
    </source>
</reference>